<accession>A0ABD7G498</accession>
<evidence type="ECO:0000256" key="1">
    <source>
        <dbReference type="SAM" id="MobiDB-lite"/>
    </source>
</evidence>
<feature type="compositionally biased region" description="Low complexity" evidence="1">
    <location>
        <begin position="93"/>
        <end position="106"/>
    </location>
</feature>
<feature type="compositionally biased region" description="Basic and acidic residues" evidence="1">
    <location>
        <begin position="78"/>
        <end position="91"/>
    </location>
</feature>
<reference evidence="4" key="2">
    <citation type="submission" date="2018-02" db="EMBL/GenBank/DDBJ databases">
        <title>Phenotypic characterization and whole genome analysis of multidrug-resistant, extended-spectrum beta-lactamase-producing bacteria isolated from dogs in Germany.</title>
        <authorList>
            <person name="Williamson C."/>
        </authorList>
    </citation>
    <scope>NUCLEOTIDE SEQUENCE [LARGE SCALE GENOMIC DNA]</scope>
    <source>
        <strain evidence="4">AFG_SD03_1510_Ahy_093</strain>
    </source>
</reference>
<dbReference type="RefSeq" id="WP_113995594.1">
    <property type="nucleotide sequence ID" value="NZ_PUTQ01000027.1"/>
</dbReference>
<sequence>MRYPDSKPTPLKLKALLKRMNVAQAQFARTLGISAGTLADILNWGFQPAKGWPALRQAIRIELARLGASEKAIATAFEHRAGTPKNRDAAERSTTAPTSDAASSSTAKKETDMLLQKQTLTPATRKHFNLATDPFKNDVTQASDVFISQDIRFVRETLWQTAKHGGMLGIVGESGSGKSTLVDDFKDRLVREGRDLVVIEPSVLYMEENDAKGKTLKSAAIVQAIIDTVAPGVAPARDLEARARQVKKLLTAGHRAGQRHLLLIEEAHCLPKATLKHLKRFSEIKDGLSPMLSVVLIAQPELRARLSVSDPDVREVAQRCDIVELPPLDGYLAEYLKFKLARIGVDVAQVITPEGIAALRERLTFARRTGNAKSAQLTTTYVSLAYPLAVANALTAAMNVAANLGAPVVDADIVKEA</sequence>
<dbReference type="Pfam" id="PF13401">
    <property type="entry name" value="AAA_22"/>
    <property type="match status" value="1"/>
</dbReference>
<comment type="caution">
    <text evidence="3">The sequence shown here is derived from an EMBL/GenBank/DDBJ whole genome shotgun (WGS) entry which is preliminary data.</text>
</comment>
<dbReference type="InterPro" id="IPR049945">
    <property type="entry name" value="AAA_22"/>
</dbReference>
<organism evidence="3 4">
    <name type="scientific">Aeromonas hydrophila</name>
    <dbReference type="NCBI Taxonomy" id="644"/>
    <lineage>
        <taxon>Bacteria</taxon>
        <taxon>Pseudomonadati</taxon>
        <taxon>Pseudomonadota</taxon>
        <taxon>Gammaproteobacteria</taxon>
        <taxon>Aeromonadales</taxon>
        <taxon>Aeromonadaceae</taxon>
        <taxon>Aeromonas</taxon>
    </lineage>
</organism>
<feature type="region of interest" description="Disordered" evidence="1">
    <location>
        <begin position="78"/>
        <end position="112"/>
    </location>
</feature>
<dbReference type="Gene3D" id="3.40.50.300">
    <property type="entry name" value="P-loop containing nucleotide triphosphate hydrolases"/>
    <property type="match status" value="1"/>
</dbReference>
<dbReference type="InterPro" id="IPR052026">
    <property type="entry name" value="ExeA_AAA_ATPase_DNA-bind"/>
</dbReference>
<dbReference type="SUPFAM" id="SSF52540">
    <property type="entry name" value="P-loop containing nucleoside triphosphate hydrolases"/>
    <property type="match status" value="1"/>
</dbReference>
<dbReference type="Proteomes" id="UP000253075">
    <property type="component" value="Unassembled WGS sequence"/>
</dbReference>
<proteinExistence type="predicted"/>
<feature type="domain" description="AAA+ ATPase" evidence="2">
    <location>
        <begin position="164"/>
        <end position="321"/>
    </location>
</feature>
<dbReference type="SUPFAM" id="SSF47413">
    <property type="entry name" value="lambda repressor-like DNA-binding domains"/>
    <property type="match status" value="1"/>
</dbReference>
<dbReference type="InterPro" id="IPR027417">
    <property type="entry name" value="P-loop_NTPase"/>
</dbReference>
<gene>
    <name evidence="3" type="ORF">C6C11_17280</name>
</gene>
<evidence type="ECO:0000259" key="2">
    <source>
        <dbReference type="SMART" id="SM00382"/>
    </source>
</evidence>
<dbReference type="AlphaFoldDB" id="A0ABD7G498"/>
<dbReference type="InterPro" id="IPR003593">
    <property type="entry name" value="AAA+_ATPase"/>
</dbReference>
<dbReference type="InterPro" id="IPR010982">
    <property type="entry name" value="Lambda_DNA-bd_dom_sf"/>
</dbReference>
<dbReference type="SMART" id="SM00382">
    <property type="entry name" value="AAA"/>
    <property type="match status" value="1"/>
</dbReference>
<dbReference type="PANTHER" id="PTHR35894:SF1">
    <property type="entry name" value="PHOSPHORIBULOKINASE _ URIDINE KINASE FAMILY"/>
    <property type="match status" value="1"/>
</dbReference>
<reference evidence="3 4" key="1">
    <citation type="journal article" date="2018" name="PLoS ONE">
        <title>Phenotypic characterization and whole genome analysis of extended-spectrum beta-lactamase-producing bacteria isolated from dogs in Germany.</title>
        <authorList>
            <person name="Boehmer T."/>
            <person name="Vogler A.J."/>
            <person name="Thomas A."/>
            <person name="Sauer S."/>
            <person name="Hergenroether M."/>
            <person name="Straubinger R.K."/>
            <person name="Birdsell D."/>
            <person name="Keim P."/>
            <person name="Sahl J.W."/>
            <person name="Williamson C.H."/>
            <person name="Riehm J.M."/>
        </authorList>
    </citation>
    <scope>NUCLEOTIDE SEQUENCE [LARGE SCALE GENOMIC DNA]</scope>
    <source>
        <strain evidence="3 4">AFG_SD03_1510_Ahy_093</strain>
    </source>
</reference>
<dbReference type="EMBL" id="PUTQ01000027">
    <property type="protein sequence ID" value="RCF46455.1"/>
    <property type="molecule type" value="Genomic_DNA"/>
</dbReference>
<evidence type="ECO:0000313" key="4">
    <source>
        <dbReference type="Proteomes" id="UP000253075"/>
    </source>
</evidence>
<evidence type="ECO:0000313" key="3">
    <source>
        <dbReference type="EMBL" id="RCF46455.1"/>
    </source>
</evidence>
<name>A0ABD7G498_AERHY</name>
<dbReference type="PANTHER" id="PTHR35894">
    <property type="entry name" value="GENERAL SECRETION PATHWAY PROTEIN A-RELATED"/>
    <property type="match status" value="1"/>
</dbReference>
<protein>
    <recommendedName>
        <fullName evidence="2">AAA+ ATPase domain-containing protein</fullName>
    </recommendedName>
</protein>